<feature type="compositionally biased region" description="Basic and acidic residues" evidence="1">
    <location>
        <begin position="30"/>
        <end position="42"/>
    </location>
</feature>
<evidence type="ECO:0000256" key="1">
    <source>
        <dbReference type="SAM" id="MobiDB-lite"/>
    </source>
</evidence>
<name>A0A1E1KZE4_9HELO</name>
<accession>A0A1E1KZE4</accession>
<dbReference type="InParanoid" id="A0A1E1KZE4"/>
<evidence type="ECO:0000313" key="2">
    <source>
        <dbReference type="EMBL" id="CZT03600.1"/>
    </source>
</evidence>
<proteinExistence type="predicted"/>
<keyword evidence="3" id="KW-1185">Reference proteome</keyword>
<gene>
    <name evidence="2" type="ORF">RCO7_14731</name>
</gene>
<comment type="caution">
    <text evidence="2">The sequence shown here is derived from an EMBL/GenBank/DDBJ whole genome shotgun (WGS) entry which is preliminary data.</text>
</comment>
<evidence type="ECO:0000313" key="3">
    <source>
        <dbReference type="Proteomes" id="UP000178129"/>
    </source>
</evidence>
<feature type="region of interest" description="Disordered" evidence="1">
    <location>
        <begin position="30"/>
        <end position="58"/>
    </location>
</feature>
<dbReference type="Proteomes" id="UP000178129">
    <property type="component" value="Unassembled WGS sequence"/>
</dbReference>
<organism evidence="2 3">
    <name type="scientific">Rhynchosporium graminicola</name>
    <dbReference type="NCBI Taxonomy" id="2792576"/>
    <lineage>
        <taxon>Eukaryota</taxon>
        <taxon>Fungi</taxon>
        <taxon>Dikarya</taxon>
        <taxon>Ascomycota</taxon>
        <taxon>Pezizomycotina</taxon>
        <taxon>Leotiomycetes</taxon>
        <taxon>Helotiales</taxon>
        <taxon>Ploettnerulaceae</taxon>
        <taxon>Rhynchosporium</taxon>
    </lineage>
</organism>
<sequence>MPSVSGVGEFTNFLNRLDFRPQLPMERIAHPDIDDDAPKEAKNSAFSDKPNMAARLEN</sequence>
<protein>
    <submittedName>
        <fullName evidence="2">Uncharacterized protein</fullName>
    </submittedName>
</protein>
<dbReference type="AlphaFoldDB" id="A0A1E1KZE4"/>
<reference evidence="3" key="1">
    <citation type="submission" date="2016-03" db="EMBL/GenBank/DDBJ databases">
        <authorList>
            <person name="Ploux O."/>
        </authorList>
    </citation>
    <scope>NUCLEOTIDE SEQUENCE [LARGE SCALE GENOMIC DNA]</scope>
    <source>
        <strain evidence="3">UK7</strain>
    </source>
</reference>
<dbReference type="EMBL" id="FJUW01000029">
    <property type="protein sequence ID" value="CZT03600.1"/>
    <property type="molecule type" value="Genomic_DNA"/>
</dbReference>